<evidence type="ECO:0000259" key="4">
    <source>
        <dbReference type="SMART" id="SM00822"/>
    </source>
</evidence>
<dbReference type="InterPro" id="IPR036291">
    <property type="entry name" value="NAD(P)-bd_dom_sf"/>
</dbReference>
<dbReference type="PANTHER" id="PTHR42879">
    <property type="entry name" value="3-OXOACYL-(ACYL-CARRIER-PROTEIN) REDUCTASE"/>
    <property type="match status" value="1"/>
</dbReference>
<reference evidence="5 6" key="1">
    <citation type="submission" date="2013-08" db="EMBL/GenBank/DDBJ databases">
        <authorList>
            <person name="Weinstock G."/>
            <person name="Sodergren E."/>
            <person name="Wylie T."/>
            <person name="Fulton L."/>
            <person name="Fulton R."/>
            <person name="Fronick C."/>
            <person name="O'Laughlin M."/>
            <person name="Godfrey J."/>
            <person name="Miner T."/>
            <person name="Herter B."/>
            <person name="Appelbaum E."/>
            <person name="Cordes M."/>
            <person name="Lek S."/>
            <person name="Wollam A."/>
            <person name="Pepin K.H."/>
            <person name="Palsikar V.B."/>
            <person name="Mitreva M."/>
            <person name="Wilson R.K."/>
        </authorList>
    </citation>
    <scope>NUCLEOTIDE SEQUENCE [LARGE SCALE GENOMIC DNA]</scope>
    <source>
        <strain evidence="5 6">ATCC 700332</strain>
    </source>
</reference>
<evidence type="ECO:0000256" key="3">
    <source>
        <dbReference type="RuleBase" id="RU366074"/>
    </source>
</evidence>
<keyword evidence="3" id="KW-0276">Fatty acid metabolism</keyword>
<dbReference type="NCBIfam" id="TIGR01830">
    <property type="entry name" value="3oxo_ACP_reduc"/>
    <property type="match status" value="1"/>
</dbReference>
<keyword evidence="2 3" id="KW-0560">Oxidoreductase</keyword>
<proteinExistence type="inferred from homology"/>
<dbReference type="PRINTS" id="PR00081">
    <property type="entry name" value="GDHRDH"/>
</dbReference>
<keyword evidence="3" id="KW-0275">Fatty acid biosynthesis</keyword>
<dbReference type="InterPro" id="IPR050259">
    <property type="entry name" value="SDR"/>
</dbReference>
<name>A0ABN0NW81_TRELE</name>
<dbReference type="SUPFAM" id="SSF51735">
    <property type="entry name" value="NAD(P)-binding Rossmann-fold domains"/>
    <property type="match status" value="1"/>
</dbReference>
<gene>
    <name evidence="5" type="ORF">HMPREF9193_02023</name>
</gene>
<keyword evidence="3" id="KW-0444">Lipid biosynthesis</keyword>
<dbReference type="NCBIfam" id="NF005559">
    <property type="entry name" value="PRK07231.1"/>
    <property type="match status" value="1"/>
</dbReference>
<dbReference type="PROSITE" id="PS00061">
    <property type="entry name" value="ADH_SHORT"/>
    <property type="match status" value="1"/>
</dbReference>
<dbReference type="InterPro" id="IPR057326">
    <property type="entry name" value="KR_dom"/>
</dbReference>
<dbReference type="InterPro" id="IPR020904">
    <property type="entry name" value="Sc_DH/Rdtase_CS"/>
</dbReference>
<evidence type="ECO:0000313" key="5">
    <source>
        <dbReference type="EMBL" id="ERJ91570.1"/>
    </source>
</evidence>
<dbReference type="InterPro" id="IPR011284">
    <property type="entry name" value="3oxo_ACP_reduc"/>
</dbReference>
<comment type="caution">
    <text evidence="5">The sequence shown here is derived from an EMBL/GenBank/DDBJ whole genome shotgun (WGS) entry which is preliminary data.</text>
</comment>
<dbReference type="Pfam" id="PF13561">
    <property type="entry name" value="adh_short_C2"/>
    <property type="match status" value="1"/>
</dbReference>
<protein>
    <recommendedName>
        <fullName evidence="3">3-oxoacyl-[acyl-carrier-protein] reductase</fullName>
        <ecNumber evidence="3">1.1.1.100</ecNumber>
    </recommendedName>
</protein>
<dbReference type="EC" id="1.1.1.100" evidence="3"/>
<comment type="function">
    <text evidence="3">Catalyzes the NADPH-dependent reduction of beta-ketoacyl-ACP substrates to beta-hydroxyacyl-ACP products, the first reductive step in the elongation cycle of fatty acid biosynthesis.</text>
</comment>
<feature type="domain" description="Ketoreductase" evidence="4">
    <location>
        <begin position="8"/>
        <end position="188"/>
    </location>
</feature>
<dbReference type="SMART" id="SM00822">
    <property type="entry name" value="PKS_KR"/>
    <property type="match status" value="1"/>
</dbReference>
<comment type="similarity">
    <text evidence="1 3">Belongs to the short-chain dehydrogenases/reductases (SDR) family.</text>
</comment>
<dbReference type="Gene3D" id="3.40.50.720">
    <property type="entry name" value="NAD(P)-binding Rossmann-like Domain"/>
    <property type="match status" value="1"/>
</dbReference>
<organism evidence="5 6">
    <name type="scientific">Treponema lecithinolyticum ATCC 700332</name>
    <dbReference type="NCBI Taxonomy" id="1321815"/>
    <lineage>
        <taxon>Bacteria</taxon>
        <taxon>Pseudomonadati</taxon>
        <taxon>Spirochaetota</taxon>
        <taxon>Spirochaetia</taxon>
        <taxon>Spirochaetales</taxon>
        <taxon>Treponemataceae</taxon>
        <taxon>Treponema</taxon>
    </lineage>
</organism>
<sequence length="249" mass="26195">MNMLLKEKKALVTGSSRGIGKEIVKRFLEEGAQVWGLCTKPSSSKAELEELARANGSSFYEIYADCADASALSAVIKSALEQSGGFDVLVNNAGITRDGLSFRMKIEDWESVLRVNLTAAFIASQIVSSDMIRKRAGSIINMSSIVGLHGQGGQVNYAASKAGLIGFTKSLAKETAGRAVRVNAIAPGYIETDMTAAVNEEMRKAWVEGIPLKRAGTPADVANAAVFLASDLSSYITAQVLGVDGGLGA</sequence>
<dbReference type="InterPro" id="IPR002347">
    <property type="entry name" value="SDR_fam"/>
</dbReference>
<keyword evidence="3" id="KW-0521">NADP</keyword>
<evidence type="ECO:0000313" key="6">
    <source>
        <dbReference type="Proteomes" id="UP000016649"/>
    </source>
</evidence>
<keyword evidence="3" id="KW-0443">Lipid metabolism</keyword>
<dbReference type="NCBIfam" id="NF009466">
    <property type="entry name" value="PRK12826.1-2"/>
    <property type="match status" value="1"/>
</dbReference>
<comment type="catalytic activity">
    <reaction evidence="3">
        <text>a (3R)-hydroxyacyl-[ACP] + NADP(+) = a 3-oxoacyl-[ACP] + NADPH + H(+)</text>
        <dbReference type="Rhea" id="RHEA:17397"/>
        <dbReference type="Rhea" id="RHEA-COMP:9916"/>
        <dbReference type="Rhea" id="RHEA-COMP:9945"/>
        <dbReference type="ChEBI" id="CHEBI:15378"/>
        <dbReference type="ChEBI" id="CHEBI:57783"/>
        <dbReference type="ChEBI" id="CHEBI:58349"/>
        <dbReference type="ChEBI" id="CHEBI:78776"/>
        <dbReference type="ChEBI" id="CHEBI:78827"/>
        <dbReference type="EC" id="1.1.1.100"/>
    </reaction>
</comment>
<dbReference type="CDD" id="cd05333">
    <property type="entry name" value="BKR_SDR_c"/>
    <property type="match status" value="1"/>
</dbReference>
<evidence type="ECO:0000256" key="1">
    <source>
        <dbReference type="ARBA" id="ARBA00006484"/>
    </source>
</evidence>
<dbReference type="PRINTS" id="PR00080">
    <property type="entry name" value="SDRFAMILY"/>
</dbReference>
<comment type="pathway">
    <text evidence="3">Lipid metabolism; fatty acid biosynthesis.</text>
</comment>
<accession>A0ABN0NW81</accession>
<keyword evidence="6" id="KW-1185">Reference proteome</keyword>
<dbReference type="EMBL" id="AWVH01000044">
    <property type="protein sequence ID" value="ERJ91570.1"/>
    <property type="molecule type" value="Genomic_DNA"/>
</dbReference>
<comment type="subunit">
    <text evidence="3">Homotetramer.</text>
</comment>
<dbReference type="Proteomes" id="UP000016649">
    <property type="component" value="Unassembled WGS sequence"/>
</dbReference>
<evidence type="ECO:0000256" key="2">
    <source>
        <dbReference type="ARBA" id="ARBA00023002"/>
    </source>
</evidence>
<dbReference type="PANTHER" id="PTHR42879:SF2">
    <property type="entry name" value="3-OXOACYL-[ACYL-CARRIER-PROTEIN] REDUCTASE FABG"/>
    <property type="match status" value="1"/>
</dbReference>